<comment type="caution">
    <text evidence="2">The sequence shown here is derived from an EMBL/GenBank/DDBJ whole genome shotgun (WGS) entry which is preliminary data.</text>
</comment>
<evidence type="ECO:0000313" key="2">
    <source>
        <dbReference type="EMBL" id="TCP59735.1"/>
    </source>
</evidence>
<dbReference type="Proteomes" id="UP000295050">
    <property type="component" value="Unassembled WGS sequence"/>
</dbReference>
<keyword evidence="1" id="KW-0472">Membrane</keyword>
<organism evidence="2 3">
    <name type="scientific">Rhodovulum bhavnagarense</name>
    <dbReference type="NCBI Taxonomy" id="992286"/>
    <lineage>
        <taxon>Bacteria</taxon>
        <taxon>Pseudomonadati</taxon>
        <taxon>Pseudomonadota</taxon>
        <taxon>Alphaproteobacteria</taxon>
        <taxon>Rhodobacterales</taxon>
        <taxon>Paracoccaceae</taxon>
        <taxon>Rhodovulum</taxon>
    </lineage>
</organism>
<feature type="transmembrane region" description="Helical" evidence="1">
    <location>
        <begin position="5"/>
        <end position="25"/>
    </location>
</feature>
<evidence type="ECO:0008006" key="4">
    <source>
        <dbReference type="Google" id="ProtNLM"/>
    </source>
</evidence>
<keyword evidence="1" id="KW-0812">Transmembrane</keyword>
<dbReference type="RefSeq" id="WP_132952579.1">
    <property type="nucleotide sequence ID" value="NZ_SLXU01000016.1"/>
</dbReference>
<gene>
    <name evidence="2" type="ORF">EV663_11630</name>
</gene>
<evidence type="ECO:0000256" key="1">
    <source>
        <dbReference type="SAM" id="Phobius"/>
    </source>
</evidence>
<proteinExistence type="predicted"/>
<sequence length="74" mass="7666">MEADIYLVVGVIAGVLAIPSLLSAFSEDRAPRAAAVLVLIAAGTILVATMKKPGGYRIADIPEAFTRVASLILN</sequence>
<protein>
    <recommendedName>
        <fullName evidence="4">50S ribosomal protein L35</fullName>
    </recommendedName>
</protein>
<name>A0A4R2RKI4_9RHOB</name>
<dbReference type="AlphaFoldDB" id="A0A4R2RKI4"/>
<feature type="transmembrane region" description="Helical" evidence="1">
    <location>
        <begin position="31"/>
        <end position="49"/>
    </location>
</feature>
<accession>A0A4R2RKI4</accession>
<dbReference type="EMBL" id="SLXU01000016">
    <property type="protein sequence ID" value="TCP59735.1"/>
    <property type="molecule type" value="Genomic_DNA"/>
</dbReference>
<keyword evidence="3" id="KW-1185">Reference proteome</keyword>
<reference evidence="2 3" key="1">
    <citation type="submission" date="2019-03" db="EMBL/GenBank/DDBJ databases">
        <title>Genomic Encyclopedia of Type Strains, Phase IV (KMG-IV): sequencing the most valuable type-strain genomes for metagenomic binning, comparative biology and taxonomic classification.</title>
        <authorList>
            <person name="Goeker M."/>
        </authorList>
    </citation>
    <scope>NUCLEOTIDE SEQUENCE [LARGE SCALE GENOMIC DNA]</scope>
    <source>
        <strain evidence="2 3">DSM 24766</strain>
    </source>
</reference>
<evidence type="ECO:0000313" key="3">
    <source>
        <dbReference type="Proteomes" id="UP000295050"/>
    </source>
</evidence>
<dbReference type="OrthoDB" id="7875801at2"/>
<keyword evidence="1" id="KW-1133">Transmembrane helix</keyword>